<comment type="function">
    <text evidence="6">Also exhibits azoreductase activity. Catalyzes the reductive cleavage of the azo bond in aromatic azo compounds to the corresponding amines.</text>
</comment>
<dbReference type="InterPro" id="IPR029039">
    <property type="entry name" value="Flavoprotein-like_sf"/>
</dbReference>
<dbReference type="AlphaFoldDB" id="A0A9W5YDM3"/>
<sequence length="215" mass="24741">MATLLYITVNSKPEELSTSKTVGRIFINKYKEFYPDDTIEELDLYEANIPRINYKIFTSRATIVSGEEYDKLTDEEKGQVNQINTLCDQFLRADKYVIAAPMWSIFFPSMLKQYLDCIIQDKKVINIDSVNNKVSGLLGDKKRKMIYIQSSGAKIPFFISPIMNHGPNYLHDIFKFLGIKKFDKILVDGVDDDSVGKEQAIQNATEDINDMMEFF</sequence>
<feature type="domain" description="Flavodoxin-like fold" evidence="7">
    <location>
        <begin position="3"/>
        <end position="209"/>
    </location>
</feature>
<evidence type="ECO:0000313" key="9">
    <source>
        <dbReference type="Proteomes" id="UP001144256"/>
    </source>
</evidence>
<dbReference type="HAMAP" id="MF_01216">
    <property type="entry name" value="Azoreductase_type1"/>
    <property type="match status" value="1"/>
</dbReference>
<organism evidence="8 9">
    <name type="scientific">Vallitalea longa</name>
    <dbReference type="NCBI Taxonomy" id="2936439"/>
    <lineage>
        <taxon>Bacteria</taxon>
        <taxon>Bacillati</taxon>
        <taxon>Bacillota</taxon>
        <taxon>Clostridia</taxon>
        <taxon>Lachnospirales</taxon>
        <taxon>Vallitaleaceae</taxon>
        <taxon>Vallitalea</taxon>
    </lineage>
</organism>
<dbReference type="Gene3D" id="3.40.50.360">
    <property type="match status" value="1"/>
</dbReference>
<comment type="subunit">
    <text evidence="6">Homodimer.</text>
</comment>
<evidence type="ECO:0000259" key="7">
    <source>
        <dbReference type="Pfam" id="PF02525"/>
    </source>
</evidence>
<evidence type="ECO:0000256" key="1">
    <source>
        <dbReference type="ARBA" id="ARBA00022630"/>
    </source>
</evidence>
<dbReference type="RefSeq" id="WP_281817123.1">
    <property type="nucleotide sequence ID" value="NZ_BRLB01000011.1"/>
</dbReference>
<evidence type="ECO:0000256" key="6">
    <source>
        <dbReference type="HAMAP-Rule" id="MF_01216"/>
    </source>
</evidence>
<dbReference type="InterPro" id="IPR003680">
    <property type="entry name" value="Flavodoxin_fold"/>
</dbReference>
<dbReference type="PANTHER" id="PTHR43741:SF7">
    <property type="entry name" value="FMN-DEPENDENT NADH:QUINONE OXIDOREDUCTASE"/>
    <property type="match status" value="1"/>
</dbReference>
<comment type="caution">
    <text evidence="8">The sequence shown here is derived from an EMBL/GenBank/DDBJ whole genome shotgun (WGS) entry which is preliminary data.</text>
</comment>
<comment type="catalytic activity">
    <reaction evidence="6">
        <text>2 a quinone + NADH + H(+) = 2 a 1,4-benzosemiquinone + NAD(+)</text>
        <dbReference type="Rhea" id="RHEA:65952"/>
        <dbReference type="ChEBI" id="CHEBI:15378"/>
        <dbReference type="ChEBI" id="CHEBI:57540"/>
        <dbReference type="ChEBI" id="CHEBI:57945"/>
        <dbReference type="ChEBI" id="CHEBI:132124"/>
        <dbReference type="ChEBI" id="CHEBI:134225"/>
    </reaction>
</comment>
<name>A0A9W5YDM3_9FIRM</name>
<accession>A0A9W5YDM3</accession>
<dbReference type="Proteomes" id="UP001144256">
    <property type="component" value="Unassembled WGS sequence"/>
</dbReference>
<keyword evidence="3 6" id="KW-0560">Oxidoreductase</keyword>
<dbReference type="EC" id="1.6.5.-" evidence="6"/>
<comment type="similarity">
    <text evidence="6">Belongs to the azoreductase type 1 family.</text>
</comment>
<dbReference type="PANTHER" id="PTHR43741">
    <property type="entry name" value="FMN-DEPENDENT NADH-AZOREDUCTASE 1"/>
    <property type="match status" value="1"/>
</dbReference>
<protein>
    <recommendedName>
        <fullName evidence="6">FMN dependent NADH:quinone oxidoreductase</fullName>
        <ecNumber evidence="6">1.6.5.-</ecNumber>
    </recommendedName>
    <alternativeName>
        <fullName evidence="6">Azo-dye reductase</fullName>
    </alternativeName>
    <alternativeName>
        <fullName evidence="6">FMN-dependent NADH-azo compound oxidoreductase</fullName>
    </alternativeName>
    <alternativeName>
        <fullName evidence="6">FMN-dependent NADH-azoreductase</fullName>
        <ecNumber evidence="6">1.7.1.17</ecNumber>
    </alternativeName>
</protein>
<dbReference type="EC" id="1.7.1.17" evidence="6"/>
<dbReference type="EMBL" id="BRLB01000011">
    <property type="protein sequence ID" value="GKX30701.1"/>
    <property type="molecule type" value="Genomic_DNA"/>
</dbReference>
<dbReference type="Pfam" id="PF02525">
    <property type="entry name" value="Flavodoxin_2"/>
    <property type="match status" value="1"/>
</dbReference>
<comment type="cofactor">
    <cofactor evidence="6">
        <name>FMN</name>
        <dbReference type="ChEBI" id="CHEBI:58210"/>
    </cofactor>
    <text evidence="6">Binds 1 FMN per subunit.</text>
</comment>
<evidence type="ECO:0000256" key="3">
    <source>
        <dbReference type="ARBA" id="ARBA00023002"/>
    </source>
</evidence>
<keyword evidence="2 6" id="KW-0288">FMN</keyword>
<dbReference type="InterPro" id="IPR023048">
    <property type="entry name" value="NADH:quinone_OxRdtase_FMN_depd"/>
</dbReference>
<dbReference type="GO" id="GO:0016655">
    <property type="term" value="F:oxidoreductase activity, acting on NAD(P)H, quinone or similar compound as acceptor"/>
    <property type="evidence" value="ECO:0007669"/>
    <property type="project" value="InterPro"/>
</dbReference>
<dbReference type="GO" id="GO:0009055">
    <property type="term" value="F:electron transfer activity"/>
    <property type="evidence" value="ECO:0007669"/>
    <property type="project" value="UniProtKB-UniRule"/>
</dbReference>
<gene>
    <name evidence="6 8" type="primary">azoR</name>
    <name evidence="8" type="ORF">SH1V18_31810</name>
</gene>
<evidence type="ECO:0000313" key="8">
    <source>
        <dbReference type="EMBL" id="GKX30701.1"/>
    </source>
</evidence>
<evidence type="ECO:0000256" key="4">
    <source>
        <dbReference type="ARBA" id="ARBA00023027"/>
    </source>
</evidence>
<dbReference type="InterPro" id="IPR050104">
    <property type="entry name" value="FMN-dep_NADH:Q_OxRdtase_AzoR1"/>
</dbReference>
<keyword evidence="4 6" id="KW-0520">NAD</keyword>
<keyword evidence="1 6" id="KW-0285">Flavoprotein</keyword>
<reference evidence="8" key="1">
    <citation type="submission" date="2022-06" db="EMBL/GenBank/DDBJ databases">
        <title>Vallitalea longa sp. nov., an anaerobic bacterium isolated from marine sediment.</title>
        <authorList>
            <person name="Hirano S."/>
            <person name="Terahara T."/>
            <person name="Mori K."/>
            <person name="Hamada M."/>
            <person name="Matsumoto R."/>
            <person name="Kobayashi T."/>
        </authorList>
    </citation>
    <scope>NUCLEOTIDE SEQUENCE</scope>
    <source>
        <strain evidence="8">SH18-1</strain>
    </source>
</reference>
<dbReference type="GO" id="GO:0016652">
    <property type="term" value="F:oxidoreductase activity, acting on NAD(P)H as acceptor"/>
    <property type="evidence" value="ECO:0007669"/>
    <property type="project" value="UniProtKB-UniRule"/>
</dbReference>
<evidence type="ECO:0000256" key="2">
    <source>
        <dbReference type="ARBA" id="ARBA00022643"/>
    </source>
</evidence>
<comment type="caution">
    <text evidence="6">Lacks conserved residue(s) required for the propagation of feature annotation.</text>
</comment>
<comment type="catalytic activity">
    <reaction evidence="5">
        <text>N,N-dimethyl-1,4-phenylenediamine + anthranilate + 2 NAD(+) = 2-(4-dimethylaminophenyl)diazenylbenzoate + 2 NADH + 2 H(+)</text>
        <dbReference type="Rhea" id="RHEA:55872"/>
        <dbReference type="ChEBI" id="CHEBI:15378"/>
        <dbReference type="ChEBI" id="CHEBI:15783"/>
        <dbReference type="ChEBI" id="CHEBI:16567"/>
        <dbReference type="ChEBI" id="CHEBI:57540"/>
        <dbReference type="ChEBI" id="CHEBI:57945"/>
        <dbReference type="ChEBI" id="CHEBI:71579"/>
        <dbReference type="EC" id="1.7.1.17"/>
    </reaction>
    <physiologicalReaction direction="right-to-left" evidence="5">
        <dbReference type="Rhea" id="RHEA:55874"/>
    </physiologicalReaction>
</comment>
<dbReference type="GO" id="GO:0010181">
    <property type="term" value="F:FMN binding"/>
    <property type="evidence" value="ECO:0007669"/>
    <property type="project" value="UniProtKB-UniRule"/>
</dbReference>
<keyword evidence="9" id="KW-1185">Reference proteome</keyword>
<feature type="binding site" evidence="6">
    <location>
        <begin position="17"/>
        <end position="19"/>
    </location>
    <ligand>
        <name>FMN</name>
        <dbReference type="ChEBI" id="CHEBI:58210"/>
    </ligand>
</feature>
<comment type="function">
    <text evidence="6">Quinone reductase that provides resistance to thiol-specific stress caused by electrophilic quinones.</text>
</comment>
<dbReference type="SUPFAM" id="SSF52218">
    <property type="entry name" value="Flavoproteins"/>
    <property type="match status" value="1"/>
</dbReference>
<proteinExistence type="inferred from homology"/>
<evidence type="ECO:0000256" key="5">
    <source>
        <dbReference type="ARBA" id="ARBA00048542"/>
    </source>
</evidence>